<evidence type="ECO:0000256" key="1">
    <source>
        <dbReference type="ARBA" id="ARBA00005755"/>
    </source>
</evidence>
<evidence type="ECO:0000256" key="7">
    <source>
        <dbReference type="ARBA" id="ARBA00023125"/>
    </source>
</evidence>
<evidence type="ECO:0000259" key="9">
    <source>
        <dbReference type="Pfam" id="PF03175"/>
    </source>
</evidence>
<keyword evidence="6" id="KW-0239">DNA-directed DNA polymerase</keyword>
<evidence type="ECO:0000313" key="10">
    <source>
        <dbReference type="EMBL" id="MFC7291192.1"/>
    </source>
</evidence>
<proteinExistence type="inferred from homology"/>
<evidence type="ECO:0000256" key="5">
    <source>
        <dbReference type="ARBA" id="ARBA00022705"/>
    </source>
</evidence>
<protein>
    <recommendedName>
        <fullName evidence="2">DNA-directed DNA polymerase</fullName>
        <ecNumber evidence="2">2.7.7.7</ecNumber>
    </recommendedName>
</protein>
<accession>A0ABW2IJV3</accession>
<evidence type="ECO:0000313" key="11">
    <source>
        <dbReference type="Proteomes" id="UP001596492"/>
    </source>
</evidence>
<dbReference type="InterPro" id="IPR023211">
    <property type="entry name" value="DNA_pol_palm_dom_sf"/>
</dbReference>
<dbReference type="RefSeq" id="WP_382166385.1">
    <property type="nucleotide sequence ID" value="NZ_JBHTBR010000002.1"/>
</dbReference>
<comment type="similarity">
    <text evidence="1">Belongs to the DNA polymerase type-B family.</text>
</comment>
<keyword evidence="4" id="KW-0548">Nucleotidyltransferase</keyword>
<organism evidence="10 11">
    <name type="scientific">Hirschia litorea</name>
    <dbReference type="NCBI Taxonomy" id="1199156"/>
    <lineage>
        <taxon>Bacteria</taxon>
        <taxon>Pseudomonadati</taxon>
        <taxon>Pseudomonadota</taxon>
        <taxon>Alphaproteobacteria</taxon>
        <taxon>Hyphomonadales</taxon>
        <taxon>Hyphomonadaceae</taxon>
        <taxon>Hirschia</taxon>
    </lineage>
</organism>
<evidence type="ECO:0000256" key="3">
    <source>
        <dbReference type="ARBA" id="ARBA00022679"/>
    </source>
</evidence>
<reference evidence="11" key="1">
    <citation type="journal article" date="2019" name="Int. J. Syst. Evol. Microbiol.">
        <title>The Global Catalogue of Microorganisms (GCM) 10K type strain sequencing project: providing services to taxonomists for standard genome sequencing and annotation.</title>
        <authorList>
            <consortium name="The Broad Institute Genomics Platform"/>
            <consortium name="The Broad Institute Genome Sequencing Center for Infectious Disease"/>
            <person name="Wu L."/>
            <person name="Ma J."/>
        </authorList>
    </citation>
    <scope>NUCLEOTIDE SEQUENCE [LARGE SCALE GENOMIC DNA]</scope>
    <source>
        <strain evidence="11">CCUG 51308</strain>
    </source>
</reference>
<keyword evidence="5" id="KW-0235">DNA replication</keyword>
<dbReference type="SUPFAM" id="SSF53098">
    <property type="entry name" value="Ribonuclease H-like"/>
    <property type="match status" value="1"/>
</dbReference>
<keyword evidence="7" id="KW-0238">DNA-binding</keyword>
<dbReference type="InterPro" id="IPR036397">
    <property type="entry name" value="RNaseH_sf"/>
</dbReference>
<dbReference type="Pfam" id="PF03175">
    <property type="entry name" value="DNA_pol_B_2"/>
    <property type="match status" value="1"/>
</dbReference>
<dbReference type="Gene3D" id="3.90.1600.10">
    <property type="entry name" value="Palm domain of DNA polymerase"/>
    <property type="match status" value="1"/>
</dbReference>
<sequence length="913" mass="102480">MIKLEHKTAYVRAYSEKTQKKPVSQHKKRNNVDTPSDWSLVFDCETNIDAAQALRVGFYQVRKSGELKSEGLFYDPDNVSNSDLKTIQSYAANHKLNIGTVHEFRHKVFLRVGYEARASIIGFNLPFDISRIALDCGPARGSLRGGFTFKLSEDRTNPQVRVKHLSSTAALYDFAKPKGQDTPRGMRKKGLKVEPHRGYFIDIRTIAMALTSRKHSLKGLAQFLKVETQKQETEEHGGPITEAYLDYARADVQATWECYVKLKAQYDSHGLETPQHRILSEASIGKAYLKQKQVKPLLECQTDLHREDIGPIMSAYFGGRAEARIRREITQVHYADFKSMYPTVNALMGLSRFLIADGYTQSDTTQNTQEFLNTATLEDLQSKSTWKQLTTLVWLKSDDDLLPFRSKYGDEKGTLTIGLNHISSDTTLCYSLADVLASKILTGKTPQIEKAITFKAGPKQDDILPINLFGKPEYRVDPLNEDVFVKFVNLRDEAKARKDPLQQAIKIIANATCYGIFVEVLRDEAPKPETLNIYGPDGNGFETSSTALEEPGKYFNPVLAVLITSAARLMLALAERLTTDQGLAYTFCDTDSIAMTKPDDMSDKDFYQRAQSVIDWFEPLNPYQKQGSILQSEDANYHAETGKLEPLYCLAISAKRYALFNLDEDEKPIIRKASAHGLGHLMEPYNASNPAPCIPKPVIPVHEIGVKHWQHDFWYVIITSFLKGEPNKIPRDFHPALAKPALSRYGATSPAMLSWMKHFNEGKTYAQSVKPFNFLTAPLLRTEWYTPAQFEGNIPGANPIRGRPNEASKPKPIAPFERDCDIAISRMFDRKTGETVSKEVLKTYAAALASYHFSPEDKFDNGGSYDHGPTRRKHIKVDGLQLIGKEANKVGEAGQPDPVATVVVEYSDSNGMT</sequence>
<evidence type="ECO:0000256" key="6">
    <source>
        <dbReference type="ARBA" id="ARBA00022932"/>
    </source>
</evidence>
<dbReference type="InterPro" id="IPR004868">
    <property type="entry name" value="DNA-dir_DNA_pol_B_mt/vir"/>
</dbReference>
<evidence type="ECO:0000256" key="4">
    <source>
        <dbReference type="ARBA" id="ARBA00022695"/>
    </source>
</evidence>
<name>A0ABW2IJV3_9PROT</name>
<keyword evidence="11" id="KW-1185">Reference proteome</keyword>
<dbReference type="Gene3D" id="3.30.420.10">
    <property type="entry name" value="Ribonuclease H-like superfamily/Ribonuclease H"/>
    <property type="match status" value="1"/>
</dbReference>
<gene>
    <name evidence="10" type="ORF">ACFQS8_06155</name>
</gene>
<feature type="domain" description="DNA-directed DNA polymerase family B mitochondria/virus" evidence="9">
    <location>
        <begin position="229"/>
        <end position="344"/>
    </location>
</feature>
<dbReference type="Proteomes" id="UP001596492">
    <property type="component" value="Unassembled WGS sequence"/>
</dbReference>
<dbReference type="InterPro" id="IPR012337">
    <property type="entry name" value="RNaseH-like_sf"/>
</dbReference>
<dbReference type="EMBL" id="JBHTBR010000002">
    <property type="protein sequence ID" value="MFC7291192.1"/>
    <property type="molecule type" value="Genomic_DNA"/>
</dbReference>
<dbReference type="SUPFAM" id="SSF56672">
    <property type="entry name" value="DNA/RNA polymerases"/>
    <property type="match status" value="1"/>
</dbReference>
<dbReference type="InterPro" id="IPR043502">
    <property type="entry name" value="DNA/RNA_pol_sf"/>
</dbReference>
<comment type="catalytic activity">
    <reaction evidence="8">
        <text>DNA(n) + a 2'-deoxyribonucleoside 5'-triphosphate = DNA(n+1) + diphosphate</text>
        <dbReference type="Rhea" id="RHEA:22508"/>
        <dbReference type="Rhea" id="RHEA-COMP:17339"/>
        <dbReference type="Rhea" id="RHEA-COMP:17340"/>
        <dbReference type="ChEBI" id="CHEBI:33019"/>
        <dbReference type="ChEBI" id="CHEBI:61560"/>
        <dbReference type="ChEBI" id="CHEBI:173112"/>
        <dbReference type="EC" id="2.7.7.7"/>
    </reaction>
</comment>
<evidence type="ECO:0000256" key="8">
    <source>
        <dbReference type="ARBA" id="ARBA00049244"/>
    </source>
</evidence>
<dbReference type="EC" id="2.7.7.7" evidence="2"/>
<evidence type="ECO:0000256" key="2">
    <source>
        <dbReference type="ARBA" id="ARBA00012417"/>
    </source>
</evidence>
<comment type="caution">
    <text evidence="10">The sequence shown here is derived from an EMBL/GenBank/DDBJ whole genome shotgun (WGS) entry which is preliminary data.</text>
</comment>
<keyword evidence="3" id="KW-0808">Transferase</keyword>